<gene>
    <name evidence="1" type="ORF">Ldro_1848</name>
</gene>
<dbReference type="AlphaFoldDB" id="A0A0W0ST46"/>
<keyword evidence="2" id="KW-1185">Reference proteome</keyword>
<proteinExistence type="predicted"/>
<reference evidence="1 2" key="1">
    <citation type="submission" date="2015-11" db="EMBL/GenBank/DDBJ databases">
        <title>Genomic analysis of 38 Legionella species identifies large and diverse effector repertoires.</title>
        <authorList>
            <person name="Burstein D."/>
            <person name="Amaro F."/>
            <person name="Zusman T."/>
            <person name="Lifshitz Z."/>
            <person name="Cohen O."/>
            <person name="Gilbert J.A."/>
            <person name="Pupko T."/>
            <person name="Shuman H.A."/>
            <person name="Segal G."/>
        </authorList>
    </citation>
    <scope>NUCLEOTIDE SEQUENCE [LARGE SCALE GENOMIC DNA]</scope>
    <source>
        <strain evidence="1 2">ATCC 700990</strain>
    </source>
</reference>
<name>A0A0W0ST46_9GAMM</name>
<evidence type="ECO:0000313" key="2">
    <source>
        <dbReference type="Proteomes" id="UP000054736"/>
    </source>
</evidence>
<comment type="caution">
    <text evidence="1">The sequence shown here is derived from an EMBL/GenBank/DDBJ whole genome shotgun (WGS) entry which is preliminary data.</text>
</comment>
<dbReference type="PATRIC" id="fig|1212489.4.peg.1955"/>
<dbReference type="RefSeq" id="WP_058496152.1">
    <property type="nucleotide sequence ID" value="NZ_CAAAIU010000037.1"/>
</dbReference>
<dbReference type="Proteomes" id="UP000054736">
    <property type="component" value="Unassembled WGS sequence"/>
</dbReference>
<dbReference type="STRING" id="1212489.Ldro_1848"/>
<dbReference type="EMBL" id="LNXY01000025">
    <property type="protein sequence ID" value="KTC86381.1"/>
    <property type="molecule type" value="Genomic_DNA"/>
</dbReference>
<accession>A0A0W0ST46</accession>
<sequence>MCVRLVIGLVFLLSGFSYAYQIERTFRVINTSDSPITVDFDLCNYSSQQKRYTVCDHYQIWLSGISSSGHYYDIPGGYYDAPGNTLYQILIITRVSNNQVTTAFKASRTPLDSKRTTSTDVSCTLTDTTSTIVLHETDQRFYCQFF</sequence>
<evidence type="ECO:0000313" key="1">
    <source>
        <dbReference type="EMBL" id="KTC86381.1"/>
    </source>
</evidence>
<organism evidence="1 2">
    <name type="scientific">Legionella drozanskii LLAP-1</name>
    <dbReference type="NCBI Taxonomy" id="1212489"/>
    <lineage>
        <taxon>Bacteria</taxon>
        <taxon>Pseudomonadati</taxon>
        <taxon>Pseudomonadota</taxon>
        <taxon>Gammaproteobacteria</taxon>
        <taxon>Legionellales</taxon>
        <taxon>Legionellaceae</taxon>
        <taxon>Legionella</taxon>
    </lineage>
</organism>
<protein>
    <submittedName>
        <fullName evidence="1">Uncharacterized protein</fullName>
    </submittedName>
</protein>